<gene>
    <name evidence="2" type="ORF">B296_00032121</name>
</gene>
<dbReference type="EMBL" id="AMZH03005263">
    <property type="protein sequence ID" value="RRT66851.1"/>
    <property type="molecule type" value="Genomic_DNA"/>
</dbReference>
<evidence type="ECO:0000259" key="1">
    <source>
        <dbReference type="Pfam" id="PF03732"/>
    </source>
</evidence>
<organism evidence="2 3">
    <name type="scientific">Ensete ventricosum</name>
    <name type="common">Abyssinian banana</name>
    <name type="synonym">Musa ensete</name>
    <dbReference type="NCBI Taxonomy" id="4639"/>
    <lineage>
        <taxon>Eukaryota</taxon>
        <taxon>Viridiplantae</taxon>
        <taxon>Streptophyta</taxon>
        <taxon>Embryophyta</taxon>
        <taxon>Tracheophyta</taxon>
        <taxon>Spermatophyta</taxon>
        <taxon>Magnoliopsida</taxon>
        <taxon>Liliopsida</taxon>
        <taxon>Zingiberales</taxon>
        <taxon>Musaceae</taxon>
        <taxon>Ensete</taxon>
    </lineage>
</organism>
<dbReference type="AlphaFoldDB" id="A0A426ZSG1"/>
<accession>A0A426ZSG1</accession>
<evidence type="ECO:0000313" key="3">
    <source>
        <dbReference type="Proteomes" id="UP000287651"/>
    </source>
</evidence>
<name>A0A426ZSG1_ENSVE</name>
<reference evidence="2 3" key="1">
    <citation type="journal article" date="2014" name="Agronomy (Basel)">
        <title>A Draft Genome Sequence for Ensete ventricosum, the Drought-Tolerant Tree Against Hunger.</title>
        <authorList>
            <person name="Harrison J."/>
            <person name="Moore K.A."/>
            <person name="Paszkiewicz K."/>
            <person name="Jones T."/>
            <person name="Grant M."/>
            <person name="Ambacheew D."/>
            <person name="Muzemil S."/>
            <person name="Studholme D.J."/>
        </authorList>
    </citation>
    <scope>NUCLEOTIDE SEQUENCE [LARGE SCALE GENOMIC DNA]</scope>
</reference>
<comment type="caution">
    <text evidence="2">The sequence shown here is derived from an EMBL/GenBank/DDBJ whole genome shotgun (WGS) entry which is preliminary data.</text>
</comment>
<proteinExistence type="predicted"/>
<dbReference type="Pfam" id="PF03732">
    <property type="entry name" value="Retrotrans_gag"/>
    <property type="match status" value="1"/>
</dbReference>
<protein>
    <recommendedName>
        <fullName evidence="1">Retrotransposon gag domain-containing protein</fullName>
    </recommendedName>
</protein>
<dbReference type="InterPro" id="IPR005162">
    <property type="entry name" value="Retrotrans_gag_dom"/>
</dbReference>
<evidence type="ECO:0000313" key="2">
    <source>
        <dbReference type="EMBL" id="RRT66851.1"/>
    </source>
</evidence>
<feature type="domain" description="Retrotransposon gag" evidence="1">
    <location>
        <begin position="3"/>
        <end position="63"/>
    </location>
</feature>
<dbReference type="Proteomes" id="UP000287651">
    <property type="component" value="Unassembled WGS sequence"/>
</dbReference>
<sequence>MCYSCLKPHSVSSFDQLAKEFESNFLASAKPKPLAVALLGLSQKYEESLSHFVSHFATEIRTIEELIRRGYLECYVWKPRDPSLRSWGPVKK</sequence>